<dbReference type="CDD" id="cd02022">
    <property type="entry name" value="DPCK"/>
    <property type="match status" value="1"/>
</dbReference>
<gene>
    <name evidence="4" type="primary">coaE</name>
    <name evidence="4" type="ORF">SGLAD_v1c05140</name>
</gene>
<dbReference type="EMBL" id="CP038013">
    <property type="protein sequence ID" value="QBQ07713.1"/>
    <property type="molecule type" value="Genomic_DNA"/>
</dbReference>
<keyword evidence="1" id="KW-0547">Nucleotide-binding</keyword>
<keyword evidence="5" id="KW-1185">Reference proteome</keyword>
<dbReference type="InterPro" id="IPR027417">
    <property type="entry name" value="P-loop_NTPase"/>
</dbReference>
<dbReference type="Proteomes" id="UP000294309">
    <property type="component" value="Chromosome"/>
</dbReference>
<evidence type="ECO:0000256" key="2">
    <source>
        <dbReference type="ARBA" id="ARBA00022840"/>
    </source>
</evidence>
<keyword evidence="4" id="KW-0418">Kinase</keyword>
<dbReference type="NCBIfam" id="TIGR00152">
    <property type="entry name" value="dephospho-CoA kinase"/>
    <property type="match status" value="1"/>
</dbReference>
<keyword evidence="2" id="KW-0067">ATP-binding</keyword>
<name>A0A4P7AJ05_9MOLU</name>
<dbReference type="RefSeq" id="WP_134297502.1">
    <property type="nucleotide sequence ID" value="NZ_CP038013.1"/>
</dbReference>
<dbReference type="PROSITE" id="PS51219">
    <property type="entry name" value="DPCK"/>
    <property type="match status" value="1"/>
</dbReference>
<evidence type="ECO:0000256" key="1">
    <source>
        <dbReference type="ARBA" id="ARBA00022741"/>
    </source>
</evidence>
<evidence type="ECO:0000313" key="4">
    <source>
        <dbReference type="EMBL" id="QBQ07713.1"/>
    </source>
</evidence>
<dbReference type="EC" id="2.7.1.24" evidence="3"/>
<dbReference type="Gene3D" id="3.40.50.300">
    <property type="entry name" value="P-loop containing nucleotide triphosphate hydrolases"/>
    <property type="match status" value="1"/>
</dbReference>
<evidence type="ECO:0000313" key="5">
    <source>
        <dbReference type="Proteomes" id="UP000294309"/>
    </source>
</evidence>
<sequence length="190" mass="22322">MKLIGICGYIGSGKTTMINYLKTKPNFFVIEADEISKHVLYEKNVLSFLKTNIPECLTNNIIDKDKLRNTVFNNPEINDKFVAIMWPLITLKIKEIIKGKKNNYEIIFVEAAMINGLDIKFNKTILLTKSESQRLDSVKKRDNREFEEIKSITKYQKEKLKNMEFDYTLVNNHNKTTFYKKIDELIEKIK</sequence>
<dbReference type="Pfam" id="PF01121">
    <property type="entry name" value="CoaE"/>
    <property type="match status" value="1"/>
</dbReference>
<dbReference type="InterPro" id="IPR001977">
    <property type="entry name" value="Depp_CoAkinase"/>
</dbReference>
<dbReference type="GO" id="GO:0005524">
    <property type="term" value="F:ATP binding"/>
    <property type="evidence" value="ECO:0007669"/>
    <property type="project" value="UniProtKB-KW"/>
</dbReference>
<organism evidence="4 5">
    <name type="scientific">Spiroplasma gladiatoris</name>
    <dbReference type="NCBI Taxonomy" id="2143"/>
    <lineage>
        <taxon>Bacteria</taxon>
        <taxon>Bacillati</taxon>
        <taxon>Mycoplasmatota</taxon>
        <taxon>Mollicutes</taxon>
        <taxon>Entomoplasmatales</taxon>
        <taxon>Spiroplasmataceae</taxon>
        <taxon>Spiroplasma</taxon>
    </lineage>
</organism>
<keyword evidence="4" id="KW-0808">Transferase</keyword>
<dbReference type="OrthoDB" id="9812943at2"/>
<dbReference type="KEGG" id="sgq:SGLAD_v1c05140"/>
<proteinExistence type="predicted"/>
<dbReference type="GO" id="GO:0004140">
    <property type="term" value="F:dephospho-CoA kinase activity"/>
    <property type="evidence" value="ECO:0007669"/>
    <property type="project" value="UniProtKB-UniRule"/>
</dbReference>
<dbReference type="SUPFAM" id="SSF52540">
    <property type="entry name" value="P-loop containing nucleoside triphosphate hydrolases"/>
    <property type="match status" value="1"/>
</dbReference>
<protein>
    <recommendedName>
        <fullName evidence="3">Dephospho-CoA kinase</fullName>
        <ecNumber evidence="3">2.7.1.24</ecNumber>
    </recommendedName>
</protein>
<dbReference type="GO" id="GO:0005737">
    <property type="term" value="C:cytoplasm"/>
    <property type="evidence" value="ECO:0007669"/>
    <property type="project" value="UniProtKB-UniRule"/>
</dbReference>
<dbReference type="GO" id="GO:0015937">
    <property type="term" value="P:coenzyme A biosynthetic process"/>
    <property type="evidence" value="ECO:0007669"/>
    <property type="project" value="UniProtKB-UniRule"/>
</dbReference>
<dbReference type="AlphaFoldDB" id="A0A4P7AJ05"/>
<accession>A0A4P7AJ05</accession>
<evidence type="ECO:0000256" key="3">
    <source>
        <dbReference type="NCBIfam" id="TIGR00152"/>
    </source>
</evidence>
<reference evidence="4 5" key="1">
    <citation type="submission" date="2019-03" db="EMBL/GenBank/DDBJ databases">
        <title>Complete genome sequence of Spiroplasma gladiatoris TG-1 (DSM 22552).</title>
        <authorList>
            <person name="Lin Y.-C."/>
            <person name="Chou L."/>
            <person name="Kuo C.-H."/>
        </authorList>
    </citation>
    <scope>NUCLEOTIDE SEQUENCE [LARGE SCALE GENOMIC DNA]</scope>
    <source>
        <strain evidence="4 5">TG-1</strain>
    </source>
</reference>